<protein>
    <submittedName>
        <fullName evidence="2">Carboxylesterase type B domain-containing protein</fullName>
    </submittedName>
</protein>
<evidence type="ECO:0000313" key="2">
    <source>
        <dbReference type="WBParaSite" id="PS1159_v2.g20458.t1"/>
    </source>
</evidence>
<proteinExistence type="predicted"/>
<dbReference type="WBParaSite" id="PS1159_v2.g20458.t1">
    <property type="protein sequence ID" value="PS1159_v2.g20458.t1"/>
    <property type="gene ID" value="PS1159_v2.g20458"/>
</dbReference>
<dbReference type="Proteomes" id="UP000887580">
    <property type="component" value="Unplaced"/>
</dbReference>
<organism evidence="1 2">
    <name type="scientific">Panagrolaimus sp. PS1159</name>
    <dbReference type="NCBI Taxonomy" id="55785"/>
    <lineage>
        <taxon>Eukaryota</taxon>
        <taxon>Metazoa</taxon>
        <taxon>Ecdysozoa</taxon>
        <taxon>Nematoda</taxon>
        <taxon>Chromadorea</taxon>
        <taxon>Rhabditida</taxon>
        <taxon>Tylenchina</taxon>
        <taxon>Panagrolaimomorpha</taxon>
        <taxon>Panagrolaimoidea</taxon>
        <taxon>Panagrolaimidae</taxon>
        <taxon>Panagrolaimus</taxon>
    </lineage>
</organism>
<sequence>MSGSALAPWAQGDFVLKTSSMLAEEIGCSNSSNVKECLKGKTVEEIKKAAAKVSKNVVKTEGVNIADFHPRVDGEFLHGLTVEEAFKRAPKIEHFMGICSQENIPTENHEVFRSYLKISVVNIPFEEGVAQFGVEDLYRDE</sequence>
<evidence type="ECO:0000313" key="1">
    <source>
        <dbReference type="Proteomes" id="UP000887580"/>
    </source>
</evidence>
<name>A0AC35FSJ6_9BILA</name>
<reference evidence="2" key="1">
    <citation type="submission" date="2022-11" db="UniProtKB">
        <authorList>
            <consortium name="WormBaseParasite"/>
        </authorList>
    </citation>
    <scope>IDENTIFICATION</scope>
</reference>
<accession>A0AC35FSJ6</accession>